<dbReference type="Pfam" id="PF11739">
    <property type="entry name" value="YdbH-like"/>
    <property type="match status" value="1"/>
</dbReference>
<keyword evidence="3" id="KW-1185">Reference proteome</keyword>
<evidence type="ECO:0000313" key="3">
    <source>
        <dbReference type="Proteomes" id="UP000218427"/>
    </source>
</evidence>
<accession>A0ABX4HWS3</accession>
<sequence length="1017" mass="108825">MPKPSRTTIAILLLVAAAWWLWRDRDSVAASLINAVQDVGAVESLNGLNFYGGGVRLDRLRFTTKNGITADFSALQLANPLGAFGATNDSELTIGKAELYFPELRPPPGSGESGEQRESGTTNGQTDTAKHAAATSQSSRQEDKRRSDTGPLYLSALIDSLASVPARIEIQQLEWPQADQSWHSATARLSVRRLPDSTTLLTKYVTSRLRAEATIIPDRERLQLRGKVNLGDAPASQVLIATAERRPDESWQTAISTVARLQWLQSGELPLPVETSSGELIAKLSGILPDDLRALDEYKNLWVNLSSQKASVTLDRDFAPLTLKMETTEPLSAQISSVSPLQLRQLSGEAQVDADLTGKTMAQLLSANIRAQGTGGKPVLKASGTVFPQQLHALLQETALKKRPDLAAIESTTGTLLFAMHAQLAGPGENLAISANDHLLVHEASLELKSGSELRLVTGPDPAGKSVLNQLGWKQISAKVDLEAPVILSTDGWPGDIHLSAPDLRGTLQGVTLQKKGGKEATPVLFQVTDASCQFSDTPNCSVVARTEAAELALAEPEATLIDLQLSTSVNVKHTKSGNKIKLSKFAAEAERLSSGEVQIEGLSLNSPSFECVAEETEIRCEGESTATALSAGSANPAVNVGGTLSFPSLVFTHRDREPKLNASFQIPGGKLRWVNSGQTDFTGSGDLSLEGGKLRGKGQISAGDLQVRGSWSHNLDSSSGEAKLGMPRVSFSKERPLSHSARGLPVDIVAGSLAGTAQFAWPAGEQDQIQLSLDEIAGVYEKSFATGISTTLKLQRSGGFWRTPEPQPVSVSSVDVGVSITDIRFDLKVTEERDIILSSLSAATLGGEISSKSLSWNLDNEPRRSLVSANGISLRALENEMEAENFAASGTLDLQIPVVTGPDGITVENGEVEARAPGGRLRYYGAFSPQMLAGNPQLKMLSGALEDYNFRTLGGTLNYPPSGDMQLKLKLVGRSDSVAKDRDLIINLNLENNIPSMLRSLQASRDLSEALQKRLE</sequence>
<dbReference type="InterPro" id="IPR021730">
    <property type="entry name" value="YdbH"/>
</dbReference>
<dbReference type="Proteomes" id="UP000218427">
    <property type="component" value="Unassembled WGS sequence"/>
</dbReference>
<reference evidence="2" key="1">
    <citation type="submission" date="2017-08" db="EMBL/GenBank/DDBJ databases">
        <title>Microbulbifer marisrubri sp. nov., a halophilic alphaproteobacterium isolated from marine sediment of the Yellow Sea, China.</title>
        <authorList>
            <person name="Zhang G."/>
            <person name="Xiong Q."/>
        </authorList>
    </citation>
    <scope>NUCLEOTIDE SEQUENCE [LARGE SCALE GENOMIC DNA]</scope>
    <source>
        <strain evidence="2">WRN-8</strain>
    </source>
</reference>
<protein>
    <recommendedName>
        <fullName evidence="4">Dicarboxylate transport domain-containing protein</fullName>
    </recommendedName>
</protein>
<name>A0ABX4HWS3_9GAMM</name>
<gene>
    <name evidence="2" type="ORF">AWR36_014100</name>
</gene>
<dbReference type="EMBL" id="LRFG02000005">
    <property type="protein sequence ID" value="PCO04565.1"/>
    <property type="molecule type" value="Genomic_DNA"/>
</dbReference>
<organism evidence="2 3">
    <name type="scientific">Microbulbifer flavimaris</name>
    <dbReference type="NCBI Taxonomy" id="1781068"/>
    <lineage>
        <taxon>Bacteria</taxon>
        <taxon>Pseudomonadati</taxon>
        <taxon>Pseudomonadota</taxon>
        <taxon>Gammaproteobacteria</taxon>
        <taxon>Cellvibrionales</taxon>
        <taxon>Microbulbiferaceae</taxon>
        <taxon>Microbulbifer</taxon>
    </lineage>
</organism>
<comment type="caution">
    <text evidence="2">The sequence shown here is derived from an EMBL/GenBank/DDBJ whole genome shotgun (WGS) entry which is preliminary data.</text>
</comment>
<feature type="region of interest" description="Disordered" evidence="1">
    <location>
        <begin position="101"/>
        <end position="148"/>
    </location>
</feature>
<evidence type="ECO:0008006" key="4">
    <source>
        <dbReference type="Google" id="ProtNLM"/>
    </source>
</evidence>
<proteinExistence type="predicted"/>
<evidence type="ECO:0000313" key="2">
    <source>
        <dbReference type="EMBL" id="PCO04565.1"/>
    </source>
</evidence>
<evidence type="ECO:0000256" key="1">
    <source>
        <dbReference type="SAM" id="MobiDB-lite"/>
    </source>
</evidence>